<sequence length="379" mass="39542">MSLWFAATAVAAQLRQTWDLSVAAAGWLTTAVQLGFVAGTAGAAILNLADLVPARAYFAASALLAAAANATVIVCPGMREALVFRFLTGFFLAGVYPPGMKMIATWFRSYRGLAIGTVVGAISLGKATPYLVHAISTAGIAPVLGTASVGATLGALLVAAGYRDGPYPFPRRPFSWKLVATVVRHRETRLATSGYLGHMWELYAMWTWLPVFLGASFAARASAGHATPSERTLDWLSFGAIAIGSLGCVWGGWAAQKSGYARVVTWAMAASGGCSLAIGLVYGASAWILVPLAWCWGFFVVADSAQFSAMVTEVAPPHAVGTALTLQTSMGFLLTMLTIQLVPAIAAATGWRWAFAVLALGPAAGIAAIRRLSVPSRAP</sequence>
<feature type="transmembrane region" description="Helical" evidence="1">
    <location>
        <begin position="82"/>
        <end position="100"/>
    </location>
</feature>
<feature type="transmembrane region" description="Helical" evidence="1">
    <location>
        <begin position="112"/>
        <end position="132"/>
    </location>
</feature>
<feature type="transmembrane region" description="Helical" evidence="1">
    <location>
        <begin position="27"/>
        <end position="49"/>
    </location>
</feature>
<accession>A0A538TSB5</accession>
<protein>
    <submittedName>
        <fullName evidence="2">MFS transporter</fullName>
    </submittedName>
</protein>
<feature type="transmembrane region" description="Helical" evidence="1">
    <location>
        <begin position="351"/>
        <end position="369"/>
    </location>
</feature>
<evidence type="ECO:0000256" key="1">
    <source>
        <dbReference type="SAM" id="Phobius"/>
    </source>
</evidence>
<gene>
    <name evidence="2" type="ORF">E6K78_06130</name>
</gene>
<dbReference type="Gene3D" id="1.20.1250.20">
    <property type="entry name" value="MFS general substrate transporter like domains"/>
    <property type="match status" value="2"/>
</dbReference>
<dbReference type="PANTHER" id="PTHR23521:SF3">
    <property type="entry name" value="MFS TRANSPORTER"/>
    <property type="match status" value="1"/>
</dbReference>
<feature type="transmembrane region" description="Helical" evidence="1">
    <location>
        <begin position="323"/>
        <end position="345"/>
    </location>
</feature>
<feature type="transmembrane region" description="Helical" evidence="1">
    <location>
        <begin position="235"/>
        <end position="253"/>
    </location>
</feature>
<dbReference type="GO" id="GO:0005886">
    <property type="term" value="C:plasma membrane"/>
    <property type="evidence" value="ECO:0007669"/>
    <property type="project" value="TreeGrafter"/>
</dbReference>
<dbReference type="GO" id="GO:0022857">
    <property type="term" value="F:transmembrane transporter activity"/>
    <property type="evidence" value="ECO:0007669"/>
    <property type="project" value="InterPro"/>
</dbReference>
<feature type="transmembrane region" description="Helical" evidence="1">
    <location>
        <begin position="202"/>
        <end position="223"/>
    </location>
</feature>
<reference evidence="2 3" key="1">
    <citation type="journal article" date="2019" name="Nat. Microbiol.">
        <title>Mediterranean grassland soil C-N compound turnover is dependent on rainfall and depth, and is mediated by genomically divergent microorganisms.</title>
        <authorList>
            <person name="Diamond S."/>
            <person name="Andeer P.F."/>
            <person name="Li Z."/>
            <person name="Crits-Christoph A."/>
            <person name="Burstein D."/>
            <person name="Anantharaman K."/>
            <person name="Lane K.R."/>
            <person name="Thomas B.C."/>
            <person name="Pan C."/>
            <person name="Northen T.R."/>
            <person name="Banfield J.F."/>
        </authorList>
    </citation>
    <scope>NUCLEOTIDE SEQUENCE [LARGE SCALE GENOMIC DNA]</scope>
    <source>
        <strain evidence="2">WS_8</strain>
    </source>
</reference>
<dbReference type="Proteomes" id="UP000316609">
    <property type="component" value="Unassembled WGS sequence"/>
</dbReference>
<dbReference type="Pfam" id="PF07690">
    <property type="entry name" value="MFS_1"/>
    <property type="match status" value="1"/>
</dbReference>
<keyword evidence="1" id="KW-0472">Membrane</keyword>
<evidence type="ECO:0000313" key="2">
    <source>
        <dbReference type="EMBL" id="TMQ66517.1"/>
    </source>
</evidence>
<proteinExistence type="predicted"/>
<organism evidence="2 3">
    <name type="scientific">Eiseniibacteriota bacterium</name>
    <dbReference type="NCBI Taxonomy" id="2212470"/>
    <lineage>
        <taxon>Bacteria</taxon>
        <taxon>Candidatus Eiseniibacteriota</taxon>
    </lineage>
</organism>
<keyword evidence="1" id="KW-1133">Transmembrane helix</keyword>
<feature type="transmembrane region" description="Helical" evidence="1">
    <location>
        <begin position="288"/>
        <end position="311"/>
    </location>
</feature>
<feature type="transmembrane region" description="Helical" evidence="1">
    <location>
        <begin position="56"/>
        <end position="76"/>
    </location>
</feature>
<comment type="caution">
    <text evidence="2">The sequence shown here is derived from an EMBL/GenBank/DDBJ whole genome shotgun (WGS) entry which is preliminary data.</text>
</comment>
<dbReference type="AlphaFoldDB" id="A0A538TSB5"/>
<name>A0A538TSB5_UNCEI</name>
<dbReference type="SUPFAM" id="SSF103473">
    <property type="entry name" value="MFS general substrate transporter"/>
    <property type="match status" value="1"/>
</dbReference>
<dbReference type="EMBL" id="VBOY01000055">
    <property type="protein sequence ID" value="TMQ66517.1"/>
    <property type="molecule type" value="Genomic_DNA"/>
</dbReference>
<dbReference type="InterPro" id="IPR011701">
    <property type="entry name" value="MFS"/>
</dbReference>
<keyword evidence="1" id="KW-0812">Transmembrane</keyword>
<evidence type="ECO:0000313" key="3">
    <source>
        <dbReference type="Proteomes" id="UP000316609"/>
    </source>
</evidence>
<dbReference type="InterPro" id="IPR036259">
    <property type="entry name" value="MFS_trans_sf"/>
</dbReference>
<dbReference type="PANTHER" id="PTHR23521">
    <property type="entry name" value="TRANSPORTER MFS SUPERFAMILY"/>
    <property type="match status" value="1"/>
</dbReference>
<feature type="transmembrane region" description="Helical" evidence="1">
    <location>
        <begin position="138"/>
        <end position="162"/>
    </location>
</feature>